<dbReference type="GO" id="GO:0007064">
    <property type="term" value="P:mitotic sister chromatid cohesion"/>
    <property type="evidence" value="ECO:0007669"/>
    <property type="project" value="InterPro"/>
</dbReference>
<dbReference type="Gene3D" id="1.25.10.10">
    <property type="entry name" value="Leucine-rich Repeat Variant"/>
    <property type="match status" value="1"/>
</dbReference>
<dbReference type="RefSeq" id="XP_018127589.1">
    <property type="nucleotide sequence ID" value="XM_018277942.2"/>
</dbReference>
<dbReference type="InterPro" id="IPR039776">
    <property type="entry name" value="Pds5"/>
</dbReference>
<dbReference type="PANTHER" id="PTHR12663">
    <property type="entry name" value="ANDROGEN INDUCED INHIBITOR OF PROLIFERATION AS3 / PDS5-RELATED"/>
    <property type="match status" value="1"/>
</dbReference>
<evidence type="ECO:0000256" key="5">
    <source>
        <dbReference type="ARBA" id="ARBA00023306"/>
    </source>
</evidence>
<dbReference type="GO" id="GO:0005634">
    <property type="term" value="C:nucleus"/>
    <property type="evidence" value="ECO:0007669"/>
    <property type="project" value="UniProtKB-SubCell"/>
</dbReference>
<dbReference type="PANTHER" id="PTHR12663:SF0">
    <property type="entry name" value="PRECOCIOUS DISSOCIATION OF SISTERS 5, ISOFORM A"/>
    <property type="match status" value="1"/>
</dbReference>
<keyword evidence="3" id="KW-0498">Mitosis</keyword>
<evidence type="ECO:0000256" key="1">
    <source>
        <dbReference type="ARBA" id="ARBA00004123"/>
    </source>
</evidence>
<feature type="compositionally biased region" description="Basic residues" evidence="6">
    <location>
        <begin position="1452"/>
        <end position="1463"/>
    </location>
</feature>
<evidence type="ECO:0000313" key="7">
    <source>
        <dbReference type="EMBL" id="OBT93856.1"/>
    </source>
</evidence>
<comment type="subcellular location">
    <subcellularLocation>
        <location evidence="1">Nucleus</location>
    </subcellularLocation>
</comment>
<evidence type="ECO:0000313" key="8">
    <source>
        <dbReference type="Proteomes" id="UP000091956"/>
    </source>
</evidence>
<evidence type="ECO:0000256" key="6">
    <source>
        <dbReference type="SAM" id="MobiDB-lite"/>
    </source>
</evidence>
<evidence type="ECO:0000256" key="2">
    <source>
        <dbReference type="ARBA" id="ARBA00022618"/>
    </source>
</evidence>
<dbReference type="OrthoDB" id="200660at2759"/>
<evidence type="ECO:0000256" key="3">
    <source>
        <dbReference type="ARBA" id="ARBA00022776"/>
    </source>
</evidence>
<name>A0A1B8GDD8_9PEZI</name>
<dbReference type="SUPFAM" id="SSF48371">
    <property type="entry name" value="ARM repeat"/>
    <property type="match status" value="1"/>
</dbReference>
<protein>
    <recommendedName>
        <fullName evidence="9">Sister chromatid cohesion protein PDS5</fullName>
    </recommendedName>
</protein>
<dbReference type="GO" id="GO:0051301">
    <property type="term" value="P:cell division"/>
    <property type="evidence" value="ECO:0007669"/>
    <property type="project" value="UniProtKB-KW"/>
</dbReference>
<feature type="compositionally biased region" description="Basic and acidic residues" evidence="6">
    <location>
        <begin position="1322"/>
        <end position="1334"/>
    </location>
</feature>
<feature type="region of interest" description="Disordered" evidence="6">
    <location>
        <begin position="1303"/>
        <end position="1499"/>
    </location>
</feature>
<dbReference type="EMBL" id="KV460249">
    <property type="protein sequence ID" value="OBT93856.1"/>
    <property type="molecule type" value="Genomic_DNA"/>
</dbReference>
<dbReference type="GO" id="GO:0006281">
    <property type="term" value="P:DNA repair"/>
    <property type="evidence" value="ECO:0007669"/>
    <property type="project" value="TreeGrafter"/>
</dbReference>
<dbReference type="InterPro" id="IPR011989">
    <property type="entry name" value="ARM-like"/>
</dbReference>
<feature type="compositionally biased region" description="Basic residues" evidence="6">
    <location>
        <begin position="1303"/>
        <end position="1321"/>
    </location>
</feature>
<evidence type="ECO:0008006" key="9">
    <source>
        <dbReference type="Google" id="ProtNLM"/>
    </source>
</evidence>
<dbReference type="GO" id="GO:0000785">
    <property type="term" value="C:chromatin"/>
    <property type="evidence" value="ECO:0007669"/>
    <property type="project" value="TreeGrafter"/>
</dbReference>
<gene>
    <name evidence="7" type="ORF">VE01_08521</name>
</gene>
<reference evidence="8" key="2">
    <citation type="journal article" date="2018" name="Nat. Commun.">
        <title>Extreme sensitivity to ultraviolet light in the fungal pathogen causing white-nose syndrome of bats.</title>
        <authorList>
            <person name="Palmer J.M."/>
            <person name="Drees K.P."/>
            <person name="Foster J.T."/>
            <person name="Lindner D.L."/>
        </authorList>
    </citation>
    <scope>NUCLEOTIDE SEQUENCE [LARGE SCALE GENOMIC DNA]</scope>
    <source>
        <strain evidence="8">UAMH 10579</strain>
    </source>
</reference>
<dbReference type="CDD" id="cd19953">
    <property type="entry name" value="PDS5"/>
    <property type="match status" value="1"/>
</dbReference>
<feature type="region of interest" description="Disordered" evidence="6">
    <location>
        <begin position="1257"/>
        <end position="1290"/>
    </location>
</feature>
<keyword evidence="5" id="KW-0131">Cell cycle</keyword>
<dbReference type="Proteomes" id="UP000091956">
    <property type="component" value="Unassembled WGS sequence"/>
</dbReference>
<dbReference type="Pfam" id="PF20168">
    <property type="entry name" value="PDS5"/>
    <property type="match status" value="1"/>
</dbReference>
<dbReference type="GeneID" id="28841907"/>
<feature type="region of interest" description="Disordered" evidence="6">
    <location>
        <begin position="283"/>
        <end position="312"/>
    </location>
</feature>
<keyword evidence="4" id="KW-0539">Nucleus</keyword>
<dbReference type="InterPro" id="IPR016024">
    <property type="entry name" value="ARM-type_fold"/>
</dbReference>
<feature type="compositionally biased region" description="Acidic residues" evidence="6">
    <location>
        <begin position="1375"/>
        <end position="1387"/>
    </location>
</feature>
<accession>A0A1B8GDD8</accession>
<sequence>MAPRRAPPAAAPPVEPSLPALTFDEPLSWRAGKAIPTAELLRRLGALAAELAELDQEETDKASLGKVAKELCSPNLLGHKDRGVRAFAAACLVDVLKICAPDAPFTPSQLKDIFTLFVTSILPALSDPSNAYNTQHMYVLTSLAEVKSVVLITDVNNSEALLLHLFTIFFDIVSGSAKASTGEQLSKNAEFHMNEILVTLVDEAPTLPTEVIDIIVAQFLRAAATGKAKQNGDSKADDKQSTLEMKELPAAYKMAEFLCNSCPEKMSRYISQYFNDVIVDASSSGSISKSGDHRRSSINDDSDDEDENAGPTVVDLRELEKAHRLLRELWRASSQVLQNVIPQLEAELSAENVQLRLLATETLGDIISGIGAAGPPPAPPMDPAAYPPVMLEEYAQPTAPTNILTTPMSPQSFAQAYPAVYTSFLSRKNDKSPLIRSAWTTAIGRIILTSAGGIGLSREDEATLVAGLAEKLNDADERVRIAAVKAVAGFGFHDIITKLASSGDVNKTGSVLCSLADRSRDRKHAVRVEGMTTISKIWGVAAGEIAAGNETVTALLGAIPSRIFYAYYANDQDVNVLLDHVMFEQLLPLPYPPLKSKGIKKANGESQQATDDSFDPNTARVERLLILVRSLDPKAKKAFFALQARQKTFRNVMTTFLTKCEEYNGGVMDGNEKEIKQKLTAVIQWLVALLPDSLRAGADLWKFAKMHDRRAYHLIRCTMDPIEDFKTVHKAVKEFAKRIEAAPGAPAGLLETMIPLIYRAGSIVYNQSNLPAILEFSRNDAKGLGATAHELLNEISERNPDIFKAQVKDLCKLLVEAAPTATKANDVGSVKTLKSCAAFAKKFPDDIPKDKPFVQALVAFAKFGSPAKAAKHAVTILTSTTARKEVHARDLLTWATKDWTYGSDHYLTKLACISQLTLLAPTIMDEFHDPILEITSQQVLLQYRTEPSSSDRSWVDDAAVDAECEAKTWSLKALVNRLRVVTDPASAAELAPPVYKLLLTLLTNEGELSKTASTPKHHKSRLRLLAAHLLLKLGTTKAFDAQLSPKSFLRLATVAQDALFPVRRRFIDKLQKYLVLNRLPMRFYTIPFLLAFEPEAHFRASAATWLKSRARALQGPVGGGGGALEATLPRLLSLLAHHPDYSPEPADLLDTAQYILFFVSSVATEENLGLLYKYAERVKQARDALDPSSENIYVLAELAMAVLRKWEARRGWAMQAYAGRLGMARELFAKMPDHKTAQETADKVFLPEGVEEGVEEVVRKGEKRGKRAAGEGAAGGEPAGKRQRVSNAAAAVVPRVKTAKVVKKVVKPKTPKTPKTPKVKKVREEKVESTAERRRSGRGVVAKTSYADRDDSEDDEEMMGGVSKWEYADGHVESDAAESDDESDAEASEAAASEAAGEEDVEMSDDGAVEEPEETPAPAIRTKVPEPVVQEPEEEEEKESTPEPVEKPTNGRGRKAAAVKAKPKGKENIKTPAVPVRARSARARGKKAGGDVFDVEASE</sequence>
<keyword evidence="2" id="KW-0132">Cell division</keyword>
<feature type="compositionally biased region" description="Acidic residues" evidence="6">
    <location>
        <begin position="1396"/>
        <end position="1414"/>
    </location>
</feature>
<dbReference type="STRING" id="342668.A0A1B8GDD8"/>
<reference evidence="7 8" key="1">
    <citation type="submission" date="2016-03" db="EMBL/GenBank/DDBJ databases">
        <title>Comparative genomics of Pseudogymnoascus destructans, the fungus causing white-nose syndrome of bats.</title>
        <authorList>
            <person name="Palmer J.M."/>
            <person name="Drees K.P."/>
            <person name="Foster J.T."/>
            <person name="Lindner D.L."/>
        </authorList>
    </citation>
    <scope>NUCLEOTIDE SEQUENCE [LARGE SCALE GENOMIC DNA]</scope>
    <source>
        <strain evidence="7 8">UAMH 10579</strain>
    </source>
</reference>
<keyword evidence="8" id="KW-1185">Reference proteome</keyword>
<evidence type="ECO:0000256" key="4">
    <source>
        <dbReference type="ARBA" id="ARBA00023242"/>
    </source>
</evidence>
<organism evidence="7 8">
    <name type="scientific">Pseudogymnoascus verrucosus</name>
    <dbReference type="NCBI Taxonomy" id="342668"/>
    <lineage>
        <taxon>Eukaryota</taxon>
        <taxon>Fungi</taxon>
        <taxon>Dikarya</taxon>
        <taxon>Ascomycota</taxon>
        <taxon>Pezizomycotina</taxon>
        <taxon>Leotiomycetes</taxon>
        <taxon>Thelebolales</taxon>
        <taxon>Thelebolaceae</taxon>
        <taxon>Pseudogymnoascus</taxon>
    </lineage>
</organism>
<proteinExistence type="predicted"/>